<feature type="non-terminal residue" evidence="2">
    <location>
        <position position="167"/>
    </location>
</feature>
<feature type="compositionally biased region" description="Basic and acidic residues" evidence="1">
    <location>
        <begin position="21"/>
        <end position="30"/>
    </location>
</feature>
<accession>A0AAD8EAC7</accession>
<feature type="region of interest" description="Disordered" evidence="1">
    <location>
        <begin position="86"/>
        <end position="121"/>
    </location>
</feature>
<gene>
    <name evidence="2" type="ORF">L9F63_003095</name>
</gene>
<dbReference type="Proteomes" id="UP001233999">
    <property type="component" value="Unassembled WGS sequence"/>
</dbReference>
<name>A0AAD8EAC7_DIPPU</name>
<reference evidence="2" key="1">
    <citation type="journal article" date="2023" name="IScience">
        <title>Live-bearing cockroach genome reveals convergent evolutionary mechanisms linked to viviparity in insects and beyond.</title>
        <authorList>
            <person name="Fouks B."/>
            <person name="Harrison M.C."/>
            <person name="Mikhailova A.A."/>
            <person name="Marchal E."/>
            <person name="English S."/>
            <person name="Carruthers M."/>
            <person name="Jennings E.C."/>
            <person name="Chiamaka E.L."/>
            <person name="Frigard R.A."/>
            <person name="Pippel M."/>
            <person name="Attardo G.M."/>
            <person name="Benoit J.B."/>
            <person name="Bornberg-Bauer E."/>
            <person name="Tobe S.S."/>
        </authorList>
    </citation>
    <scope>NUCLEOTIDE SEQUENCE</scope>
    <source>
        <strain evidence="2">Stay&amp;Tobe</strain>
    </source>
</reference>
<organism evidence="2 3">
    <name type="scientific">Diploptera punctata</name>
    <name type="common">Pacific beetle cockroach</name>
    <dbReference type="NCBI Taxonomy" id="6984"/>
    <lineage>
        <taxon>Eukaryota</taxon>
        <taxon>Metazoa</taxon>
        <taxon>Ecdysozoa</taxon>
        <taxon>Arthropoda</taxon>
        <taxon>Hexapoda</taxon>
        <taxon>Insecta</taxon>
        <taxon>Pterygota</taxon>
        <taxon>Neoptera</taxon>
        <taxon>Polyneoptera</taxon>
        <taxon>Dictyoptera</taxon>
        <taxon>Blattodea</taxon>
        <taxon>Blaberoidea</taxon>
        <taxon>Blaberidae</taxon>
        <taxon>Diplopterinae</taxon>
        <taxon>Diploptera</taxon>
    </lineage>
</organism>
<feature type="compositionally biased region" description="Basic and acidic residues" evidence="1">
    <location>
        <begin position="1"/>
        <end position="12"/>
    </location>
</feature>
<feature type="region of interest" description="Disordered" evidence="1">
    <location>
        <begin position="141"/>
        <end position="167"/>
    </location>
</feature>
<reference evidence="2" key="2">
    <citation type="submission" date="2023-05" db="EMBL/GenBank/DDBJ databases">
        <authorList>
            <person name="Fouks B."/>
        </authorList>
    </citation>
    <scope>NUCLEOTIDE SEQUENCE</scope>
    <source>
        <strain evidence="2">Stay&amp;Tobe</strain>
        <tissue evidence="2">Testes</tissue>
    </source>
</reference>
<feature type="region of interest" description="Disordered" evidence="1">
    <location>
        <begin position="1"/>
        <end position="40"/>
    </location>
</feature>
<sequence>TKRMKARDEGGHGELQAITGEGDKVSQHEPRIRRHRPEHNFTKLVEYTSFSPLCPNEYASSPKSTPTLPNFNQRFGTASAVTSHGGVLPGFTSHRGSPYSPAPAPAHTPSISYSPSAESSVGNPALWGSYDTSAALQQYSVVSSGNSSVSRGRSASSSMSAAASLSA</sequence>
<protein>
    <submittedName>
        <fullName evidence="2">Uncharacterized protein</fullName>
    </submittedName>
</protein>
<dbReference type="AlphaFoldDB" id="A0AAD8EAC7"/>
<evidence type="ECO:0000313" key="3">
    <source>
        <dbReference type="Proteomes" id="UP001233999"/>
    </source>
</evidence>
<feature type="compositionally biased region" description="Low complexity" evidence="1">
    <location>
        <begin position="110"/>
        <end position="120"/>
    </location>
</feature>
<evidence type="ECO:0000256" key="1">
    <source>
        <dbReference type="SAM" id="MobiDB-lite"/>
    </source>
</evidence>
<dbReference type="EMBL" id="JASPKZ010007795">
    <property type="protein sequence ID" value="KAJ9582537.1"/>
    <property type="molecule type" value="Genomic_DNA"/>
</dbReference>
<evidence type="ECO:0000313" key="2">
    <source>
        <dbReference type="EMBL" id="KAJ9582537.1"/>
    </source>
</evidence>
<feature type="non-terminal residue" evidence="2">
    <location>
        <position position="1"/>
    </location>
</feature>
<comment type="caution">
    <text evidence="2">The sequence shown here is derived from an EMBL/GenBank/DDBJ whole genome shotgun (WGS) entry which is preliminary data.</text>
</comment>
<keyword evidence="3" id="KW-1185">Reference proteome</keyword>
<proteinExistence type="predicted"/>